<dbReference type="OrthoDB" id="6396491at2759"/>
<comment type="caution">
    <text evidence="2">The sequence shown here is derived from an EMBL/GenBank/DDBJ whole genome shotgun (WGS) entry which is preliminary data.</text>
</comment>
<protein>
    <submittedName>
        <fullName evidence="2">Uncharacterized protein</fullName>
    </submittedName>
</protein>
<feature type="compositionally biased region" description="Polar residues" evidence="1">
    <location>
        <begin position="279"/>
        <end position="290"/>
    </location>
</feature>
<dbReference type="EMBL" id="LRGB01007092">
    <property type="protein sequence ID" value="KZS01338.1"/>
    <property type="molecule type" value="Genomic_DNA"/>
</dbReference>
<proteinExistence type="predicted"/>
<evidence type="ECO:0000313" key="2">
    <source>
        <dbReference type="EMBL" id="KZS01338.1"/>
    </source>
</evidence>
<accession>A0A164IK11</accession>
<dbReference type="Proteomes" id="UP000076858">
    <property type="component" value="Unassembled WGS sequence"/>
</dbReference>
<feature type="compositionally biased region" description="Acidic residues" evidence="1">
    <location>
        <begin position="36"/>
        <end position="46"/>
    </location>
</feature>
<dbReference type="AlphaFoldDB" id="A0A164IK11"/>
<organism evidence="2 3">
    <name type="scientific">Daphnia magna</name>
    <dbReference type="NCBI Taxonomy" id="35525"/>
    <lineage>
        <taxon>Eukaryota</taxon>
        <taxon>Metazoa</taxon>
        <taxon>Ecdysozoa</taxon>
        <taxon>Arthropoda</taxon>
        <taxon>Crustacea</taxon>
        <taxon>Branchiopoda</taxon>
        <taxon>Diplostraca</taxon>
        <taxon>Cladocera</taxon>
        <taxon>Anomopoda</taxon>
        <taxon>Daphniidae</taxon>
        <taxon>Daphnia</taxon>
    </lineage>
</organism>
<gene>
    <name evidence="2" type="ORF">APZ42_002040</name>
</gene>
<feature type="region of interest" description="Disordered" evidence="1">
    <location>
        <begin position="34"/>
        <end position="62"/>
    </location>
</feature>
<evidence type="ECO:0000313" key="3">
    <source>
        <dbReference type="Proteomes" id="UP000076858"/>
    </source>
</evidence>
<feature type="region of interest" description="Disordered" evidence="1">
    <location>
        <begin position="271"/>
        <end position="298"/>
    </location>
</feature>
<feature type="non-terminal residue" evidence="2">
    <location>
        <position position="1"/>
    </location>
</feature>
<name>A0A164IK11_9CRUS</name>
<evidence type="ECO:0000256" key="1">
    <source>
        <dbReference type="SAM" id="MobiDB-lite"/>
    </source>
</evidence>
<sequence length="298" mass="34497">DTRKEKLSPIAKQYPKKTNYSQIKTFFSPVLNAEFQPEDERDEDELWNERTAEYHPATGDADLSYRQLSSESDKESYDAEGTVGLLTSFNYTTPIIRKATGNRTLTQTHLEPPDDKHGRRTSQVQGTPCLPGQRRRRRCRLDGSIRGASRLQPVDRRRHTSKLRHLPRRTSKTVVPMPDTTQRVKRHCGCSSHQTTGQNTGEKRNAFHLHNRIPTRQLCRISRKETTEPQTRHKRTRRRILLQDNQLMLIDGPEHVRRSKTAPPLRRTKTYISGENLGPKTQNLHRISSNGKEKHRSS</sequence>
<keyword evidence="3" id="KW-1185">Reference proteome</keyword>
<reference evidence="2 3" key="1">
    <citation type="submission" date="2016-03" db="EMBL/GenBank/DDBJ databases">
        <title>EvidentialGene: Evidence-directed Construction of Genes on Genomes.</title>
        <authorList>
            <person name="Gilbert D.G."/>
            <person name="Choi J.-H."/>
            <person name="Mockaitis K."/>
            <person name="Colbourne J."/>
            <person name="Pfrender M."/>
        </authorList>
    </citation>
    <scope>NUCLEOTIDE SEQUENCE [LARGE SCALE GENOMIC DNA]</scope>
    <source>
        <strain evidence="2 3">Xinb3</strain>
        <tissue evidence="2">Complete organism</tissue>
    </source>
</reference>
<feature type="region of interest" description="Disordered" evidence="1">
    <location>
        <begin position="102"/>
        <end position="135"/>
    </location>
</feature>